<organism evidence="4 5">
    <name type="scientific">Didymella pomorum</name>
    <dbReference type="NCBI Taxonomy" id="749634"/>
    <lineage>
        <taxon>Eukaryota</taxon>
        <taxon>Fungi</taxon>
        <taxon>Dikarya</taxon>
        <taxon>Ascomycota</taxon>
        <taxon>Pezizomycotina</taxon>
        <taxon>Dothideomycetes</taxon>
        <taxon>Pleosporomycetidae</taxon>
        <taxon>Pleosporales</taxon>
        <taxon>Pleosporineae</taxon>
        <taxon>Didymellaceae</taxon>
        <taxon>Didymella</taxon>
    </lineage>
</organism>
<keyword evidence="3" id="KW-1133">Transmembrane helix</keyword>
<keyword evidence="1" id="KW-0175">Coiled coil</keyword>
<dbReference type="AlphaFoldDB" id="A0A9W8Z9Z0"/>
<evidence type="ECO:0000313" key="4">
    <source>
        <dbReference type="EMBL" id="KAJ4401322.1"/>
    </source>
</evidence>
<feature type="compositionally biased region" description="Basic and acidic residues" evidence="2">
    <location>
        <begin position="130"/>
        <end position="139"/>
    </location>
</feature>
<reference evidence="4" key="1">
    <citation type="submission" date="2022-10" db="EMBL/GenBank/DDBJ databases">
        <title>Tapping the CABI collections for fungal endophytes: first genome assemblies for Collariella, Neodidymelliopsis, Ascochyta clinopodiicola, Didymella pomorum, Didymosphaeria variabile, Neocosmospora piperis and Neocucurbitaria cava.</title>
        <authorList>
            <person name="Hill R."/>
        </authorList>
    </citation>
    <scope>NUCLEOTIDE SEQUENCE</scope>
    <source>
        <strain evidence="4">IMI 355091</strain>
    </source>
</reference>
<feature type="region of interest" description="Disordered" evidence="2">
    <location>
        <begin position="583"/>
        <end position="604"/>
    </location>
</feature>
<accession>A0A9W8Z9Z0</accession>
<proteinExistence type="predicted"/>
<dbReference type="Proteomes" id="UP001140510">
    <property type="component" value="Unassembled WGS sequence"/>
</dbReference>
<keyword evidence="5" id="KW-1185">Reference proteome</keyword>
<comment type="caution">
    <text evidence="4">The sequence shown here is derived from an EMBL/GenBank/DDBJ whole genome shotgun (WGS) entry which is preliminary data.</text>
</comment>
<evidence type="ECO:0000313" key="5">
    <source>
        <dbReference type="Proteomes" id="UP001140510"/>
    </source>
</evidence>
<evidence type="ECO:0000256" key="3">
    <source>
        <dbReference type="SAM" id="Phobius"/>
    </source>
</evidence>
<name>A0A9W8Z9Z0_9PLEO</name>
<feature type="compositionally biased region" description="Low complexity" evidence="2">
    <location>
        <begin position="184"/>
        <end position="193"/>
    </location>
</feature>
<protein>
    <submittedName>
        <fullName evidence="4">Uncharacterized protein</fullName>
    </submittedName>
</protein>
<feature type="coiled-coil region" evidence="1">
    <location>
        <begin position="68"/>
        <end position="126"/>
    </location>
</feature>
<feature type="region of interest" description="Disordered" evidence="2">
    <location>
        <begin position="130"/>
        <end position="149"/>
    </location>
</feature>
<sequence>MPHVGRQWQGAIESLTDKKFDPDALKNFFAKPVPIPAYESQRRKIFEMDAPNPLAFTSSRALQSTSLNASQLAEKARLEQKIATLERNLREANDANSVARATAVANKAANNEVHNAERETQRAQMAEKIARNTLDDPRRQSKISGSANAEIQDMVKLQQEQEHSTMESGKLQPLRAVEPETSQDSPANESAAAAEDENHIHAKCQRERAQLITQFQELCNATNQQHTDAKAALDAARKECREELVELKAELKEQVHQKETAQREVQSVRNDLRVLDVRYNELYDSFDREVEAQLEETSKTNKDLHEQLQKHRQANGRTQEFRHILEKFENDLNEAKKETEKYRLEVEVEKKIENHWKDEHKSILAKLRAEEKEREIIAIERDELKDQLEKTEVTTQEIAQRRHDLQMELQKECERFSREYEPVLRDTEEQLVEYQKDTEGLIALNEGLRNDVAAKDQRINSLERDTEILRGQNRELQSQNGLFKKHKNVPRSQPVDDLVQEPLLEFLSRPNNNRSLSIASHASLADELGLDSDHSYRSSVDEGFMEEHVVFDFSRIEYTIDDAPYKPDRPHLTVAVGDADATTSRIRQDSSQEESTVGLDTGAGSPHRLQLTFGMSQHTVADIAPSQPVSPALTLSPTTVEGASPIQPSLASLAVSNISSVDSGPGQTNVAPQGLTMHVFKQSVIQIDPESGRVHVTDPHTDRVKYVNIGRREVETLLGQAMPPHQHHDSASIELPPPYNPNWVVILPKPPIQQSTTSNSQRRSPLELFPASSEVWPIGDELADERAVSVATPATCPEDDNSTLVSESPSSVVKMPGIISIPHVSGSESPKPFFVFLTLPLLAIYSKSLLPVLGALLAILSTSLQLYIAINKTVSTASKRGFNPTVHYILHAVMAFFCWHYWSQVQAWEQVNGVGFGEGYGGAFDHFGPYGNGHRLLSMLSHSWISADSPLPAKAVEVIASTAGAFEGLFGLGPTPSF</sequence>
<feature type="region of interest" description="Disordered" evidence="2">
    <location>
        <begin position="159"/>
        <end position="198"/>
    </location>
</feature>
<evidence type="ECO:0000256" key="2">
    <source>
        <dbReference type="SAM" id="MobiDB-lite"/>
    </source>
</evidence>
<gene>
    <name evidence="4" type="ORF">N0V91_007986</name>
</gene>
<feature type="coiled-coil region" evidence="1">
    <location>
        <begin position="219"/>
        <end position="401"/>
    </location>
</feature>
<keyword evidence="3" id="KW-0812">Transmembrane</keyword>
<feature type="transmembrane region" description="Helical" evidence="3">
    <location>
        <begin position="849"/>
        <end position="870"/>
    </location>
</feature>
<dbReference type="OrthoDB" id="3798748at2759"/>
<feature type="coiled-coil region" evidence="1">
    <location>
        <begin position="445"/>
        <end position="479"/>
    </location>
</feature>
<evidence type="ECO:0000256" key="1">
    <source>
        <dbReference type="SAM" id="Coils"/>
    </source>
</evidence>
<dbReference type="EMBL" id="JAPEVA010000075">
    <property type="protein sequence ID" value="KAJ4401322.1"/>
    <property type="molecule type" value="Genomic_DNA"/>
</dbReference>
<keyword evidence="3" id="KW-0472">Membrane</keyword>